<reference evidence="2 3" key="1">
    <citation type="submission" date="2024-09" db="EMBL/GenBank/DDBJ databases">
        <title>Chromosome-scale assembly of Riccia fluitans.</title>
        <authorList>
            <person name="Paukszto L."/>
            <person name="Sawicki J."/>
            <person name="Karawczyk K."/>
            <person name="Piernik-Szablinska J."/>
            <person name="Szczecinska M."/>
            <person name="Mazdziarz M."/>
        </authorList>
    </citation>
    <scope>NUCLEOTIDE SEQUENCE [LARGE SCALE GENOMIC DNA]</scope>
    <source>
        <strain evidence="2">Rf_01</strain>
        <tissue evidence="2">Aerial parts of the thallus</tissue>
    </source>
</reference>
<dbReference type="InterPro" id="IPR006083">
    <property type="entry name" value="PRK/URK"/>
</dbReference>
<evidence type="ECO:0000313" key="3">
    <source>
        <dbReference type="Proteomes" id="UP001605036"/>
    </source>
</evidence>
<feature type="domain" description="Phosphoribulokinase/uridine kinase" evidence="1">
    <location>
        <begin position="179"/>
        <end position="305"/>
    </location>
</feature>
<dbReference type="Pfam" id="PF00485">
    <property type="entry name" value="PRK"/>
    <property type="match status" value="1"/>
</dbReference>
<gene>
    <name evidence="2" type="ORF">R1flu_019875</name>
</gene>
<organism evidence="2 3">
    <name type="scientific">Riccia fluitans</name>
    <dbReference type="NCBI Taxonomy" id="41844"/>
    <lineage>
        <taxon>Eukaryota</taxon>
        <taxon>Viridiplantae</taxon>
        <taxon>Streptophyta</taxon>
        <taxon>Embryophyta</taxon>
        <taxon>Marchantiophyta</taxon>
        <taxon>Marchantiopsida</taxon>
        <taxon>Marchantiidae</taxon>
        <taxon>Marchantiales</taxon>
        <taxon>Ricciaceae</taxon>
        <taxon>Riccia</taxon>
    </lineage>
</organism>
<proteinExistence type="predicted"/>
<evidence type="ECO:0000259" key="1">
    <source>
        <dbReference type="Pfam" id="PF00485"/>
    </source>
</evidence>
<dbReference type="InterPro" id="IPR027417">
    <property type="entry name" value="P-loop_NTPase"/>
</dbReference>
<dbReference type="SUPFAM" id="SSF52540">
    <property type="entry name" value="P-loop containing nucleoside triphosphate hydrolases"/>
    <property type="match status" value="1"/>
</dbReference>
<evidence type="ECO:0000313" key="2">
    <source>
        <dbReference type="EMBL" id="KAL2651747.1"/>
    </source>
</evidence>
<dbReference type="Gene3D" id="3.40.50.300">
    <property type="entry name" value="P-loop containing nucleotide triphosphate hydrolases"/>
    <property type="match status" value="1"/>
</dbReference>
<comment type="caution">
    <text evidence="2">The sequence shown here is derived from an EMBL/GenBank/DDBJ whole genome shotgun (WGS) entry which is preliminary data.</text>
</comment>
<sequence>MASVIAPRTSYVTPTQGTYFGFQGCSGSNQKFTKFEASLEVRKSADLTLVCSTKWESLARVNNARNGGRRLSIGVARCQQQQQKVNVLANDAPEVDFICGGVLAKKVGATPERVAKDLEEWYQLGTQLAHFLKFDEDGLSEIEKTRIYHYYLPVFFWVRDQLEAHRSSFAPGAEIPPLVVGISAPQGCGKTTIVESLDYLFNATGRPAAAMSVDDVYLTAEGQDKLAAANPGNSLLELRGNAGSHDMQLGTETLKSLLKLTSDGSKALIPRYNKAARNGRGDRADPSKWTEVKGPLQVVLFEGWMLGFEAQNEEAVTAVNPELAVVNQNLKEYDEAWYKYINSWLIIQVGDTDWVYEWRLEAEVQMRAKGKGGMTDEEVADFVSRYIPAYKAYLPALYSKGPNNSTPANTLRLDIDQERNPIG</sequence>
<dbReference type="PANTHER" id="PTHR10285">
    <property type="entry name" value="URIDINE KINASE"/>
    <property type="match status" value="1"/>
</dbReference>
<protein>
    <recommendedName>
        <fullName evidence="1">Phosphoribulokinase/uridine kinase domain-containing protein</fullName>
    </recommendedName>
</protein>
<name>A0ABD1ZKB5_9MARC</name>
<dbReference type="Proteomes" id="UP001605036">
    <property type="component" value="Unassembled WGS sequence"/>
</dbReference>
<dbReference type="EMBL" id="JBHFFA010000001">
    <property type="protein sequence ID" value="KAL2651747.1"/>
    <property type="molecule type" value="Genomic_DNA"/>
</dbReference>
<keyword evidence="3" id="KW-1185">Reference proteome</keyword>
<dbReference type="AlphaFoldDB" id="A0ABD1ZKB5"/>
<accession>A0ABD1ZKB5</accession>